<feature type="chain" id="PRO_5046680465" description="Tetratricopeptide repeat protein" evidence="1">
    <location>
        <begin position="27"/>
        <end position="326"/>
    </location>
</feature>
<gene>
    <name evidence="2" type="ORF">J4G78_04350</name>
</gene>
<evidence type="ECO:0000256" key="1">
    <source>
        <dbReference type="SAM" id="SignalP"/>
    </source>
</evidence>
<dbReference type="SUPFAM" id="SSF48452">
    <property type="entry name" value="TPR-like"/>
    <property type="match status" value="1"/>
</dbReference>
<dbReference type="InterPro" id="IPR011990">
    <property type="entry name" value="TPR-like_helical_dom_sf"/>
</dbReference>
<proteinExistence type="predicted"/>
<protein>
    <recommendedName>
        <fullName evidence="4">Tetratricopeptide repeat protein</fullName>
    </recommendedName>
</protein>
<dbReference type="EMBL" id="CP071794">
    <property type="protein sequence ID" value="QTD56812.1"/>
    <property type="molecule type" value="Genomic_DNA"/>
</dbReference>
<evidence type="ECO:0000313" key="3">
    <source>
        <dbReference type="Proteomes" id="UP000663923"/>
    </source>
</evidence>
<name>A0ABX7T7Q4_9SPHN</name>
<organism evidence="2 3">
    <name type="scientific">Parasphingorhabdus cellanae</name>
    <dbReference type="NCBI Taxonomy" id="2806553"/>
    <lineage>
        <taxon>Bacteria</taxon>
        <taxon>Pseudomonadati</taxon>
        <taxon>Pseudomonadota</taxon>
        <taxon>Alphaproteobacteria</taxon>
        <taxon>Sphingomonadales</taxon>
        <taxon>Sphingomonadaceae</taxon>
        <taxon>Parasphingorhabdus</taxon>
    </lineage>
</organism>
<keyword evidence="1" id="KW-0732">Signal</keyword>
<reference evidence="2 3" key="1">
    <citation type="submission" date="2021-03" db="EMBL/GenBank/DDBJ databases">
        <title>Complete genome of Parasphingorhabdus_sp.JHSY0214.</title>
        <authorList>
            <person name="Yoo J.H."/>
            <person name="Bae J.W."/>
        </authorList>
    </citation>
    <scope>NUCLEOTIDE SEQUENCE [LARGE SCALE GENOMIC DNA]</scope>
    <source>
        <strain evidence="2 3">JHSY0214</strain>
    </source>
</reference>
<dbReference type="RefSeq" id="WP_207988805.1">
    <property type="nucleotide sequence ID" value="NZ_CP071794.1"/>
</dbReference>
<accession>A0ABX7T7Q4</accession>
<evidence type="ECO:0008006" key="4">
    <source>
        <dbReference type="Google" id="ProtNLM"/>
    </source>
</evidence>
<feature type="signal peptide" evidence="1">
    <location>
        <begin position="1"/>
        <end position="26"/>
    </location>
</feature>
<dbReference type="Proteomes" id="UP000663923">
    <property type="component" value="Chromosome"/>
</dbReference>
<sequence length="326" mass="35933">MNQILSLIKAGSVGLTALCLATTAQAETLQIDGLYPARVDNIAEIKSIAIDRFGGDDGIALAFAIEDKLSDVKIDGASYFKIMAGRSAIQPEATLSGTATAGIEEFPTTGYRDRCVKRDDKGKCKKRKSIEVSCLKRVIDFQAQIRLSRFRDGQTIYSERKSNGHEQTVCGRKESFSSSEAIIRGMISSAAYSVRRDLAPIERQQKIRVFESRKAMDKATANLFKAAVKMTKTDEREACRMWDQAAMNSAPHRSIAFNRALCAEQEGALEKAVTLYSQAGQLAGGKTEISQAIRRVEDRQRAMDDWDIRYASTEMMSEALATAEAD</sequence>
<evidence type="ECO:0000313" key="2">
    <source>
        <dbReference type="EMBL" id="QTD56812.1"/>
    </source>
</evidence>
<keyword evidence="3" id="KW-1185">Reference proteome</keyword>